<evidence type="ECO:0000313" key="2">
    <source>
        <dbReference type="Proteomes" id="UP000799439"/>
    </source>
</evidence>
<sequence>MYDDASFFNDFVTKLADEGMDVVILAYSYGACTASQSLKDLTKDERAAAGKTGGVFRIAYLTAVVPAVGADTVATASASSAGGPPQVNIDEFGWMTDFDPEQTGKVVFDSLSSEERIEGSESFGRHAGPAFADPLTHPGYRDVGLPLRESCSVIIDAKWAVSLLSAGTSVKRT</sequence>
<name>A0A9P4MKJ0_9PEZI</name>
<dbReference type="OrthoDB" id="1263307at2759"/>
<proteinExistence type="predicted"/>
<dbReference type="InterPro" id="IPR052897">
    <property type="entry name" value="Sec-Metab_Biosynth_Hydrolase"/>
</dbReference>
<dbReference type="EMBL" id="ML996085">
    <property type="protein sequence ID" value="KAF2153194.1"/>
    <property type="molecule type" value="Genomic_DNA"/>
</dbReference>
<protein>
    <recommendedName>
        <fullName evidence="3">PE-PPE domain-containing protein</fullName>
    </recommendedName>
</protein>
<dbReference type="PANTHER" id="PTHR37017">
    <property type="entry name" value="AB HYDROLASE-1 DOMAIN-CONTAINING PROTEIN-RELATED"/>
    <property type="match status" value="1"/>
</dbReference>
<organism evidence="1 2">
    <name type="scientific">Myriangium duriaei CBS 260.36</name>
    <dbReference type="NCBI Taxonomy" id="1168546"/>
    <lineage>
        <taxon>Eukaryota</taxon>
        <taxon>Fungi</taxon>
        <taxon>Dikarya</taxon>
        <taxon>Ascomycota</taxon>
        <taxon>Pezizomycotina</taxon>
        <taxon>Dothideomycetes</taxon>
        <taxon>Dothideomycetidae</taxon>
        <taxon>Myriangiales</taxon>
        <taxon>Myriangiaceae</taxon>
        <taxon>Myriangium</taxon>
    </lineage>
</organism>
<evidence type="ECO:0000313" key="1">
    <source>
        <dbReference type="EMBL" id="KAF2153194.1"/>
    </source>
</evidence>
<keyword evidence="2" id="KW-1185">Reference proteome</keyword>
<gene>
    <name evidence="1" type="ORF">K461DRAFT_278005</name>
</gene>
<dbReference type="Proteomes" id="UP000799439">
    <property type="component" value="Unassembled WGS sequence"/>
</dbReference>
<comment type="caution">
    <text evidence="1">The sequence shown here is derived from an EMBL/GenBank/DDBJ whole genome shotgun (WGS) entry which is preliminary data.</text>
</comment>
<dbReference type="PANTHER" id="PTHR37017:SF13">
    <property type="entry name" value="AB HYDROLASE-1 DOMAIN-CONTAINING PROTEIN"/>
    <property type="match status" value="1"/>
</dbReference>
<evidence type="ECO:0008006" key="3">
    <source>
        <dbReference type="Google" id="ProtNLM"/>
    </source>
</evidence>
<reference evidence="1" key="1">
    <citation type="journal article" date="2020" name="Stud. Mycol.">
        <title>101 Dothideomycetes genomes: a test case for predicting lifestyles and emergence of pathogens.</title>
        <authorList>
            <person name="Haridas S."/>
            <person name="Albert R."/>
            <person name="Binder M."/>
            <person name="Bloem J."/>
            <person name="Labutti K."/>
            <person name="Salamov A."/>
            <person name="Andreopoulos B."/>
            <person name="Baker S."/>
            <person name="Barry K."/>
            <person name="Bills G."/>
            <person name="Bluhm B."/>
            <person name="Cannon C."/>
            <person name="Castanera R."/>
            <person name="Culley D."/>
            <person name="Daum C."/>
            <person name="Ezra D."/>
            <person name="Gonzalez J."/>
            <person name="Henrissat B."/>
            <person name="Kuo A."/>
            <person name="Liang C."/>
            <person name="Lipzen A."/>
            <person name="Lutzoni F."/>
            <person name="Magnuson J."/>
            <person name="Mondo S."/>
            <person name="Nolan M."/>
            <person name="Ohm R."/>
            <person name="Pangilinan J."/>
            <person name="Park H.-J."/>
            <person name="Ramirez L."/>
            <person name="Alfaro M."/>
            <person name="Sun H."/>
            <person name="Tritt A."/>
            <person name="Yoshinaga Y."/>
            <person name="Zwiers L.-H."/>
            <person name="Turgeon B."/>
            <person name="Goodwin S."/>
            <person name="Spatafora J."/>
            <person name="Crous P."/>
            <person name="Grigoriev I."/>
        </authorList>
    </citation>
    <scope>NUCLEOTIDE SEQUENCE</scope>
    <source>
        <strain evidence="1">CBS 260.36</strain>
    </source>
</reference>
<dbReference type="AlphaFoldDB" id="A0A9P4MKJ0"/>
<accession>A0A9P4MKJ0</accession>